<dbReference type="AlphaFoldDB" id="A0AAD7EYU2"/>
<evidence type="ECO:0000313" key="2">
    <source>
        <dbReference type="Proteomes" id="UP001218218"/>
    </source>
</evidence>
<proteinExistence type="predicted"/>
<keyword evidence="2" id="KW-1185">Reference proteome</keyword>
<gene>
    <name evidence="1" type="ORF">DFH08DRAFT_461346</name>
</gene>
<sequence length="182" mass="21276">MSNLQRFPVPFSTLFPEFGWDDRSISELSTLHHVQDRHRSTRYISGVSLLCRLRERGETRACAHNPAHRTPNLGAAQNQRLDFDTFYYHLHYVPTVRLTRFDHTNAHLQHLGYVDHSNSRAGVPFHRKYLPINMNDKHTPFPALFIIHEIRVRRSRPSQTPPTVDPETPVWTDWIMALAVHP</sequence>
<accession>A0AAD7EYU2</accession>
<dbReference type="Proteomes" id="UP001218218">
    <property type="component" value="Unassembled WGS sequence"/>
</dbReference>
<dbReference type="EMBL" id="JARIHO010000008">
    <property type="protein sequence ID" value="KAJ7356599.1"/>
    <property type="molecule type" value="Genomic_DNA"/>
</dbReference>
<comment type="caution">
    <text evidence="1">The sequence shown here is derived from an EMBL/GenBank/DDBJ whole genome shotgun (WGS) entry which is preliminary data.</text>
</comment>
<reference evidence="1" key="1">
    <citation type="submission" date="2023-03" db="EMBL/GenBank/DDBJ databases">
        <title>Massive genome expansion in bonnet fungi (Mycena s.s.) driven by repeated elements and novel gene families across ecological guilds.</title>
        <authorList>
            <consortium name="Lawrence Berkeley National Laboratory"/>
            <person name="Harder C.B."/>
            <person name="Miyauchi S."/>
            <person name="Viragh M."/>
            <person name="Kuo A."/>
            <person name="Thoen E."/>
            <person name="Andreopoulos B."/>
            <person name="Lu D."/>
            <person name="Skrede I."/>
            <person name="Drula E."/>
            <person name="Henrissat B."/>
            <person name="Morin E."/>
            <person name="Kohler A."/>
            <person name="Barry K."/>
            <person name="LaButti K."/>
            <person name="Morin E."/>
            <person name="Salamov A."/>
            <person name="Lipzen A."/>
            <person name="Mereny Z."/>
            <person name="Hegedus B."/>
            <person name="Baldrian P."/>
            <person name="Stursova M."/>
            <person name="Weitz H."/>
            <person name="Taylor A."/>
            <person name="Grigoriev I.V."/>
            <person name="Nagy L.G."/>
            <person name="Martin F."/>
            <person name="Kauserud H."/>
        </authorList>
    </citation>
    <scope>NUCLEOTIDE SEQUENCE</scope>
    <source>
        <strain evidence="1">CBHHK002</strain>
    </source>
</reference>
<evidence type="ECO:0000313" key="1">
    <source>
        <dbReference type="EMBL" id="KAJ7356599.1"/>
    </source>
</evidence>
<protein>
    <submittedName>
        <fullName evidence="1">Uncharacterized protein</fullName>
    </submittedName>
</protein>
<name>A0AAD7EYU2_9AGAR</name>
<organism evidence="1 2">
    <name type="scientific">Mycena albidolilacea</name>
    <dbReference type="NCBI Taxonomy" id="1033008"/>
    <lineage>
        <taxon>Eukaryota</taxon>
        <taxon>Fungi</taxon>
        <taxon>Dikarya</taxon>
        <taxon>Basidiomycota</taxon>
        <taxon>Agaricomycotina</taxon>
        <taxon>Agaricomycetes</taxon>
        <taxon>Agaricomycetidae</taxon>
        <taxon>Agaricales</taxon>
        <taxon>Marasmiineae</taxon>
        <taxon>Mycenaceae</taxon>
        <taxon>Mycena</taxon>
    </lineage>
</organism>